<reference evidence="3" key="2">
    <citation type="journal article" date="2018" name="BMC Genomics">
        <title>A manually annotated Actinidia chinensis var. chinensis (kiwifruit) genome highlights the challenges associated with draft genomes and gene prediction in plants.</title>
        <authorList>
            <person name="Pilkington S.M."/>
            <person name="Crowhurst R."/>
            <person name="Hilario E."/>
            <person name="Nardozza S."/>
            <person name="Fraser L."/>
            <person name="Peng Y."/>
            <person name="Gunaseelan K."/>
            <person name="Simpson R."/>
            <person name="Tahir J."/>
            <person name="Deroles S.C."/>
            <person name="Templeton K."/>
            <person name="Luo Z."/>
            <person name="Davy M."/>
            <person name="Cheng C."/>
            <person name="McNeilage M."/>
            <person name="Scaglione D."/>
            <person name="Liu Y."/>
            <person name="Zhang Q."/>
            <person name="Datson P."/>
            <person name="De Silva N."/>
            <person name="Gardiner S.E."/>
            <person name="Bassett H."/>
            <person name="Chagne D."/>
            <person name="McCallum J."/>
            <person name="Dzierzon H."/>
            <person name="Deng C."/>
            <person name="Wang Y.Y."/>
            <person name="Barron L."/>
            <person name="Manako K."/>
            <person name="Bowen J."/>
            <person name="Foster T.M."/>
            <person name="Erridge Z.A."/>
            <person name="Tiffin H."/>
            <person name="Waite C.N."/>
            <person name="Davies K.M."/>
            <person name="Grierson E.P."/>
            <person name="Laing W.A."/>
            <person name="Kirk R."/>
            <person name="Chen X."/>
            <person name="Wood M."/>
            <person name="Montefiori M."/>
            <person name="Brummell D.A."/>
            <person name="Schwinn K.E."/>
            <person name="Catanach A."/>
            <person name="Fullerton C."/>
            <person name="Li D."/>
            <person name="Meiyalaghan S."/>
            <person name="Nieuwenhuizen N."/>
            <person name="Read N."/>
            <person name="Prakash R."/>
            <person name="Hunter D."/>
            <person name="Zhang H."/>
            <person name="McKenzie M."/>
            <person name="Knabel M."/>
            <person name="Harris A."/>
            <person name="Allan A.C."/>
            <person name="Gleave A."/>
            <person name="Chen A."/>
            <person name="Janssen B.J."/>
            <person name="Plunkett B."/>
            <person name="Ampomah-Dwamena C."/>
            <person name="Voogd C."/>
            <person name="Leif D."/>
            <person name="Lafferty D."/>
            <person name="Souleyre E.J.F."/>
            <person name="Varkonyi-Gasic E."/>
            <person name="Gambi F."/>
            <person name="Hanley J."/>
            <person name="Yao J.L."/>
            <person name="Cheung J."/>
            <person name="David K.M."/>
            <person name="Warren B."/>
            <person name="Marsh K."/>
            <person name="Snowden K.C."/>
            <person name="Lin-Wang K."/>
            <person name="Brian L."/>
            <person name="Martinez-Sanchez M."/>
            <person name="Wang M."/>
            <person name="Ileperuma N."/>
            <person name="Macnee N."/>
            <person name="Campin R."/>
            <person name="McAtee P."/>
            <person name="Drummond R.S.M."/>
            <person name="Espley R.V."/>
            <person name="Ireland H.S."/>
            <person name="Wu R."/>
            <person name="Atkinson R.G."/>
            <person name="Karunairetnam S."/>
            <person name="Bulley S."/>
            <person name="Chunkath S."/>
            <person name="Hanley Z."/>
            <person name="Storey R."/>
            <person name="Thrimawithana A.H."/>
            <person name="Thomson S."/>
            <person name="David C."/>
            <person name="Testolin R."/>
            <person name="Huang H."/>
            <person name="Hellens R.P."/>
            <person name="Schaffer R.J."/>
        </authorList>
    </citation>
    <scope>NUCLEOTIDE SEQUENCE [LARGE SCALE GENOMIC DNA]</scope>
    <source>
        <strain evidence="3">cv. Red5</strain>
    </source>
</reference>
<organism evidence="2 3">
    <name type="scientific">Actinidia chinensis var. chinensis</name>
    <name type="common">Chinese soft-hair kiwi</name>
    <dbReference type="NCBI Taxonomy" id="1590841"/>
    <lineage>
        <taxon>Eukaryota</taxon>
        <taxon>Viridiplantae</taxon>
        <taxon>Streptophyta</taxon>
        <taxon>Embryophyta</taxon>
        <taxon>Tracheophyta</taxon>
        <taxon>Spermatophyta</taxon>
        <taxon>Magnoliopsida</taxon>
        <taxon>eudicotyledons</taxon>
        <taxon>Gunneridae</taxon>
        <taxon>Pentapetalae</taxon>
        <taxon>asterids</taxon>
        <taxon>Ericales</taxon>
        <taxon>Actinidiaceae</taxon>
        <taxon>Actinidia</taxon>
    </lineage>
</organism>
<sequence>MVSVKGDVYSYGVMLLETFTGRKPTDELFIGEMNFKHWVNKSLHCAVFEVMDANILRKEDEHFVIKECCIKSILELAISCCAESAEDRVNMKDVIATLKKIKDVFLTNIPGAVS</sequence>
<dbReference type="InParanoid" id="A0A2R6QHR1"/>
<dbReference type="InterPro" id="IPR011009">
    <property type="entry name" value="Kinase-like_dom_sf"/>
</dbReference>
<name>A0A2R6QHR1_ACTCC</name>
<dbReference type="EMBL" id="NKQK01000016">
    <property type="protein sequence ID" value="PSS08151.1"/>
    <property type="molecule type" value="Genomic_DNA"/>
</dbReference>
<proteinExistence type="predicted"/>
<dbReference type="Gene3D" id="1.10.510.10">
    <property type="entry name" value="Transferase(Phosphotransferase) domain 1"/>
    <property type="match status" value="1"/>
</dbReference>
<dbReference type="Proteomes" id="UP000241394">
    <property type="component" value="Chromosome LG16"/>
</dbReference>
<dbReference type="InterPro" id="IPR052451">
    <property type="entry name" value="Ser/Thr_kinase-like"/>
</dbReference>
<dbReference type="Gramene" id="PSS08151">
    <property type="protein sequence ID" value="PSS08151"/>
    <property type="gene ID" value="CEY00_Acc18521"/>
</dbReference>
<keyword evidence="2" id="KW-0675">Receptor</keyword>
<dbReference type="GO" id="GO:0004672">
    <property type="term" value="F:protein kinase activity"/>
    <property type="evidence" value="ECO:0007669"/>
    <property type="project" value="InterPro"/>
</dbReference>
<evidence type="ECO:0000259" key="1">
    <source>
        <dbReference type="Pfam" id="PF07714"/>
    </source>
</evidence>
<evidence type="ECO:0000313" key="3">
    <source>
        <dbReference type="Proteomes" id="UP000241394"/>
    </source>
</evidence>
<protein>
    <submittedName>
        <fullName evidence="2">Receptor-like protein kinase</fullName>
    </submittedName>
</protein>
<keyword evidence="2" id="KW-0808">Transferase</keyword>
<accession>A0A2R6QHR1</accession>
<feature type="domain" description="Serine-threonine/tyrosine-protein kinase catalytic" evidence="1">
    <location>
        <begin position="3"/>
        <end position="98"/>
    </location>
</feature>
<keyword evidence="2" id="KW-0418">Kinase</keyword>
<dbReference type="OMA" id="QWINASI"/>
<dbReference type="STRING" id="1590841.A0A2R6QHR1"/>
<dbReference type="InterPro" id="IPR001245">
    <property type="entry name" value="Ser-Thr/Tyr_kinase_cat_dom"/>
</dbReference>
<dbReference type="PANTHER" id="PTHR48008:SF14">
    <property type="entry name" value="PROTEIN KINASE DOMAIN-CONTAINING PROTEIN"/>
    <property type="match status" value="1"/>
</dbReference>
<comment type="caution">
    <text evidence="2">The sequence shown here is derived from an EMBL/GenBank/DDBJ whole genome shotgun (WGS) entry which is preliminary data.</text>
</comment>
<dbReference type="OrthoDB" id="1428502at2759"/>
<dbReference type="SUPFAM" id="SSF56112">
    <property type="entry name" value="Protein kinase-like (PK-like)"/>
    <property type="match status" value="1"/>
</dbReference>
<reference evidence="2 3" key="1">
    <citation type="submission" date="2017-07" db="EMBL/GenBank/DDBJ databases">
        <title>An improved, manually edited Actinidia chinensis var. chinensis (kiwifruit) genome highlights the challenges associated with draft genomes and gene prediction in plants.</title>
        <authorList>
            <person name="Pilkington S."/>
            <person name="Crowhurst R."/>
            <person name="Hilario E."/>
            <person name="Nardozza S."/>
            <person name="Fraser L."/>
            <person name="Peng Y."/>
            <person name="Gunaseelan K."/>
            <person name="Simpson R."/>
            <person name="Tahir J."/>
            <person name="Deroles S."/>
            <person name="Templeton K."/>
            <person name="Luo Z."/>
            <person name="Davy M."/>
            <person name="Cheng C."/>
            <person name="Mcneilage M."/>
            <person name="Scaglione D."/>
            <person name="Liu Y."/>
            <person name="Zhang Q."/>
            <person name="Datson P."/>
            <person name="De Silva N."/>
            <person name="Gardiner S."/>
            <person name="Bassett H."/>
            <person name="Chagne D."/>
            <person name="Mccallum J."/>
            <person name="Dzierzon H."/>
            <person name="Deng C."/>
            <person name="Wang Y.-Y."/>
            <person name="Barron N."/>
            <person name="Manako K."/>
            <person name="Bowen J."/>
            <person name="Foster T."/>
            <person name="Erridge Z."/>
            <person name="Tiffin H."/>
            <person name="Waite C."/>
            <person name="Davies K."/>
            <person name="Grierson E."/>
            <person name="Laing W."/>
            <person name="Kirk R."/>
            <person name="Chen X."/>
            <person name="Wood M."/>
            <person name="Montefiori M."/>
            <person name="Brummell D."/>
            <person name="Schwinn K."/>
            <person name="Catanach A."/>
            <person name="Fullerton C."/>
            <person name="Li D."/>
            <person name="Meiyalaghan S."/>
            <person name="Nieuwenhuizen N."/>
            <person name="Read N."/>
            <person name="Prakash R."/>
            <person name="Hunter D."/>
            <person name="Zhang H."/>
            <person name="Mckenzie M."/>
            <person name="Knabel M."/>
            <person name="Harris A."/>
            <person name="Allan A."/>
            <person name="Chen A."/>
            <person name="Janssen B."/>
            <person name="Plunkett B."/>
            <person name="Dwamena C."/>
            <person name="Voogd C."/>
            <person name="Leif D."/>
            <person name="Lafferty D."/>
            <person name="Souleyre E."/>
            <person name="Varkonyi-Gasic E."/>
            <person name="Gambi F."/>
            <person name="Hanley J."/>
            <person name="Yao J.-L."/>
            <person name="Cheung J."/>
            <person name="David K."/>
            <person name="Warren B."/>
            <person name="Marsh K."/>
            <person name="Snowden K."/>
            <person name="Lin-Wang K."/>
            <person name="Brian L."/>
            <person name="Martinez-Sanchez M."/>
            <person name="Wang M."/>
            <person name="Ileperuma N."/>
            <person name="Macnee N."/>
            <person name="Campin R."/>
            <person name="Mcatee P."/>
            <person name="Drummond R."/>
            <person name="Espley R."/>
            <person name="Ireland H."/>
            <person name="Wu R."/>
            <person name="Atkinson R."/>
            <person name="Karunairetnam S."/>
            <person name="Bulley S."/>
            <person name="Chunkath S."/>
            <person name="Hanley Z."/>
            <person name="Storey R."/>
            <person name="Thrimawithana A."/>
            <person name="Thomson S."/>
            <person name="David C."/>
            <person name="Testolin R."/>
        </authorList>
    </citation>
    <scope>NUCLEOTIDE SEQUENCE [LARGE SCALE GENOMIC DNA]</scope>
    <source>
        <strain evidence="3">cv. Red5</strain>
        <tissue evidence="2">Young leaf</tissue>
    </source>
</reference>
<evidence type="ECO:0000313" key="2">
    <source>
        <dbReference type="EMBL" id="PSS08151.1"/>
    </source>
</evidence>
<dbReference type="PANTHER" id="PTHR48008">
    <property type="entry name" value="LEUCINE-RICH REPEAT RECEPTOR-LIKE PROTEIN KINASE IMK3-RELATED"/>
    <property type="match status" value="1"/>
</dbReference>
<keyword evidence="3" id="KW-1185">Reference proteome</keyword>
<gene>
    <name evidence="2" type="ORF">CEY00_Acc18521</name>
</gene>
<dbReference type="AlphaFoldDB" id="A0A2R6QHR1"/>
<dbReference type="Pfam" id="PF07714">
    <property type="entry name" value="PK_Tyr_Ser-Thr"/>
    <property type="match status" value="1"/>
</dbReference>